<gene>
    <name evidence="2" type="ORF">B0H63DRAFT_246635</name>
</gene>
<dbReference type="EMBL" id="JAULSW010000006">
    <property type="protein sequence ID" value="KAK3378405.1"/>
    <property type="molecule type" value="Genomic_DNA"/>
</dbReference>
<accession>A0AAE0NCI5</accession>
<name>A0AAE0NCI5_9PEZI</name>
<evidence type="ECO:0000313" key="3">
    <source>
        <dbReference type="Proteomes" id="UP001285441"/>
    </source>
</evidence>
<feature type="compositionally biased region" description="Basic and acidic residues" evidence="1">
    <location>
        <begin position="162"/>
        <end position="175"/>
    </location>
</feature>
<reference evidence="2" key="2">
    <citation type="submission" date="2023-06" db="EMBL/GenBank/DDBJ databases">
        <authorList>
            <consortium name="Lawrence Berkeley National Laboratory"/>
            <person name="Haridas S."/>
            <person name="Hensen N."/>
            <person name="Bonometti L."/>
            <person name="Westerberg I."/>
            <person name="Brannstrom I.O."/>
            <person name="Guillou S."/>
            <person name="Cros-Aarteil S."/>
            <person name="Calhoun S."/>
            <person name="Kuo A."/>
            <person name="Mondo S."/>
            <person name="Pangilinan J."/>
            <person name="Riley R."/>
            <person name="LaButti K."/>
            <person name="Andreopoulos B."/>
            <person name="Lipzen A."/>
            <person name="Chen C."/>
            <person name="Yanf M."/>
            <person name="Daum C."/>
            <person name="Ng V."/>
            <person name="Clum A."/>
            <person name="Steindorff A."/>
            <person name="Ohm R."/>
            <person name="Martin F."/>
            <person name="Silar P."/>
            <person name="Natvig D."/>
            <person name="Lalanne C."/>
            <person name="Gautier V."/>
            <person name="Ament-velasquez S.L."/>
            <person name="Kruys A."/>
            <person name="Hutchinson M.I."/>
            <person name="Powell A.J."/>
            <person name="Barry K."/>
            <person name="Miller A.N."/>
            <person name="Grigoriev I.V."/>
            <person name="Debuchy R."/>
            <person name="Gladieux P."/>
            <person name="Thoren M.H."/>
            <person name="Johannesson H."/>
        </authorList>
    </citation>
    <scope>NUCLEOTIDE SEQUENCE</scope>
    <source>
        <strain evidence="2">CBS 232.78</strain>
    </source>
</reference>
<evidence type="ECO:0000256" key="1">
    <source>
        <dbReference type="SAM" id="MobiDB-lite"/>
    </source>
</evidence>
<evidence type="ECO:0000313" key="2">
    <source>
        <dbReference type="EMBL" id="KAK3378405.1"/>
    </source>
</evidence>
<feature type="region of interest" description="Disordered" evidence="1">
    <location>
        <begin position="154"/>
        <end position="182"/>
    </location>
</feature>
<protein>
    <submittedName>
        <fullName evidence="2">Uncharacterized protein</fullName>
    </submittedName>
</protein>
<dbReference type="AlphaFoldDB" id="A0AAE0NCI5"/>
<dbReference type="Proteomes" id="UP001285441">
    <property type="component" value="Unassembled WGS sequence"/>
</dbReference>
<reference evidence="2" key="1">
    <citation type="journal article" date="2023" name="Mol. Phylogenet. Evol.">
        <title>Genome-scale phylogeny and comparative genomics of the fungal order Sordariales.</title>
        <authorList>
            <person name="Hensen N."/>
            <person name="Bonometti L."/>
            <person name="Westerberg I."/>
            <person name="Brannstrom I.O."/>
            <person name="Guillou S."/>
            <person name="Cros-Aarteil S."/>
            <person name="Calhoun S."/>
            <person name="Haridas S."/>
            <person name="Kuo A."/>
            <person name="Mondo S."/>
            <person name="Pangilinan J."/>
            <person name="Riley R."/>
            <person name="LaButti K."/>
            <person name="Andreopoulos B."/>
            <person name="Lipzen A."/>
            <person name="Chen C."/>
            <person name="Yan M."/>
            <person name="Daum C."/>
            <person name="Ng V."/>
            <person name="Clum A."/>
            <person name="Steindorff A."/>
            <person name="Ohm R.A."/>
            <person name="Martin F."/>
            <person name="Silar P."/>
            <person name="Natvig D.O."/>
            <person name="Lalanne C."/>
            <person name="Gautier V."/>
            <person name="Ament-Velasquez S.L."/>
            <person name="Kruys A."/>
            <person name="Hutchinson M.I."/>
            <person name="Powell A.J."/>
            <person name="Barry K."/>
            <person name="Miller A.N."/>
            <person name="Grigoriev I.V."/>
            <person name="Debuchy R."/>
            <person name="Gladieux P."/>
            <person name="Hiltunen Thoren M."/>
            <person name="Johannesson H."/>
        </authorList>
    </citation>
    <scope>NUCLEOTIDE SEQUENCE</scope>
    <source>
        <strain evidence="2">CBS 232.78</strain>
    </source>
</reference>
<organism evidence="2 3">
    <name type="scientific">Podospora didyma</name>
    <dbReference type="NCBI Taxonomy" id="330526"/>
    <lineage>
        <taxon>Eukaryota</taxon>
        <taxon>Fungi</taxon>
        <taxon>Dikarya</taxon>
        <taxon>Ascomycota</taxon>
        <taxon>Pezizomycotina</taxon>
        <taxon>Sordariomycetes</taxon>
        <taxon>Sordariomycetidae</taxon>
        <taxon>Sordariales</taxon>
        <taxon>Podosporaceae</taxon>
        <taxon>Podospora</taxon>
    </lineage>
</organism>
<sequence length="201" mass="22933">MGNAQNSISSPLCNRLHVRAQGFVPHKLVHGPSPVVVLSFKLDRRFDCPNGPPVHEPRMPGKLKLVEATMGKVIAHSLSLSEHDYSKPAEVVSNAGVTYLVPIVDVRFMPICQGTHLRRVGEGVYLFRSPTKDADKTAPQMYWRAQDLKIRRRSKQGGWEGHATRQDAKNNGREILKRKRKRERWREEKMPTLYAVTLTRY</sequence>
<comment type="caution">
    <text evidence="2">The sequence shown here is derived from an EMBL/GenBank/DDBJ whole genome shotgun (WGS) entry which is preliminary data.</text>
</comment>
<proteinExistence type="predicted"/>
<keyword evidence="3" id="KW-1185">Reference proteome</keyword>